<comment type="function">
    <text evidence="10">Binds specifically to the 3'-terminal U-tract of U6 snRNA.</text>
</comment>
<name>A0A6V8H863_TALPI</name>
<dbReference type="InterPro" id="IPR032466">
    <property type="entry name" value="Metal_Hydrolase"/>
</dbReference>
<evidence type="ECO:0000256" key="9">
    <source>
        <dbReference type="ARBA" id="ARBA00025892"/>
    </source>
</evidence>
<evidence type="ECO:0000313" key="14">
    <source>
        <dbReference type="Proteomes" id="UP000053095"/>
    </source>
</evidence>
<dbReference type="Gene3D" id="3.20.20.140">
    <property type="entry name" value="Metal-dependent hydrolases"/>
    <property type="match status" value="1"/>
</dbReference>
<comment type="similarity">
    <text evidence="2 10">Belongs to the snRNP Sm proteins family.</text>
</comment>
<dbReference type="PANTHER" id="PTHR23338">
    <property type="entry name" value="SMALL NUCLEAR RIBONUCLEOPROTEIN SM"/>
    <property type="match status" value="1"/>
</dbReference>
<evidence type="ECO:0000256" key="8">
    <source>
        <dbReference type="ARBA" id="ARBA00023274"/>
    </source>
</evidence>
<dbReference type="Proteomes" id="UP000053095">
    <property type="component" value="Unassembled WGS sequence"/>
</dbReference>
<reference evidence="14" key="1">
    <citation type="journal article" date="2015" name="Genome Announc.">
        <title>Draft genome sequence of Talaromyces cellulolyticus strain Y-94, a source of lignocellulosic biomass-degrading enzymes.</title>
        <authorList>
            <person name="Fujii T."/>
            <person name="Koike H."/>
            <person name="Sawayama S."/>
            <person name="Yano S."/>
            <person name="Inoue H."/>
        </authorList>
    </citation>
    <scope>NUCLEOTIDE SEQUENCE [LARGE SCALE GENOMIC DNA]</scope>
    <source>
        <strain evidence="14">Y-94</strain>
    </source>
</reference>
<proteinExistence type="inferred from homology"/>
<feature type="domain" description="Sm" evidence="12">
    <location>
        <begin position="95"/>
        <end position="168"/>
    </location>
</feature>
<dbReference type="InterPro" id="IPR047575">
    <property type="entry name" value="Sm"/>
</dbReference>
<feature type="region of interest" description="Disordered" evidence="11">
    <location>
        <begin position="173"/>
        <end position="211"/>
    </location>
</feature>
<keyword evidence="8 10" id="KW-0687">Ribonucleoprotein</keyword>
<dbReference type="GO" id="GO:0003723">
    <property type="term" value="F:RNA binding"/>
    <property type="evidence" value="ECO:0007669"/>
    <property type="project" value="UniProtKB-KW"/>
</dbReference>
<evidence type="ECO:0000259" key="12">
    <source>
        <dbReference type="PROSITE" id="PS52002"/>
    </source>
</evidence>
<dbReference type="InterPro" id="IPR001163">
    <property type="entry name" value="Sm_dom_euk/arc"/>
</dbReference>
<keyword evidence="4 10" id="KW-0747">Spliceosome</keyword>
<dbReference type="InterPro" id="IPR027141">
    <property type="entry name" value="LSm4/Sm_D1/D3"/>
</dbReference>
<dbReference type="SUPFAM" id="SSF50182">
    <property type="entry name" value="Sm-like ribonucleoproteins"/>
    <property type="match status" value="1"/>
</dbReference>
<dbReference type="InterPro" id="IPR034101">
    <property type="entry name" value="Lsm4"/>
</dbReference>
<dbReference type="InterPro" id="IPR010920">
    <property type="entry name" value="LSM_dom_sf"/>
</dbReference>
<dbReference type="SMART" id="SM00651">
    <property type="entry name" value="Sm"/>
    <property type="match status" value="1"/>
</dbReference>
<dbReference type="GO" id="GO:0005681">
    <property type="term" value="C:spliceosomal complex"/>
    <property type="evidence" value="ECO:0007669"/>
    <property type="project" value="UniProtKB-UniRule"/>
</dbReference>
<dbReference type="Gene3D" id="2.30.30.100">
    <property type="match status" value="1"/>
</dbReference>
<keyword evidence="14" id="KW-1185">Reference proteome</keyword>
<evidence type="ECO:0000256" key="1">
    <source>
        <dbReference type="ARBA" id="ARBA00004123"/>
    </source>
</evidence>
<keyword evidence="5 10" id="KW-0694">RNA-binding</keyword>
<sequence>MDPSAINTLTEINLNHTELLCLMKKNATRLLDAGVTTACDLGSKGMTAIQVRDGIKKGEVTGPRLQCANAPLTVPKGHAHAMGGVCGGGADLIKLPLGLLTAAQGHPMLVELKNGETLNGHLVNCDNWMNLTLKEVVQTTPEGDRFFRLPEVYVRGNNIKYLRVPEEILDIVKEQQQNQPSGRGGRGGRGDGKDRGRGGRGGRGRGRGRGG</sequence>
<evidence type="ECO:0000256" key="10">
    <source>
        <dbReference type="RuleBase" id="RU365049"/>
    </source>
</evidence>
<evidence type="ECO:0000256" key="5">
    <source>
        <dbReference type="ARBA" id="ARBA00022884"/>
    </source>
</evidence>
<evidence type="ECO:0000256" key="7">
    <source>
        <dbReference type="ARBA" id="ARBA00023242"/>
    </source>
</evidence>
<comment type="subcellular location">
    <subcellularLocation>
        <location evidence="1 10">Nucleus</location>
    </subcellularLocation>
</comment>
<dbReference type="SUPFAM" id="SSF51556">
    <property type="entry name" value="Metallo-dependent hydrolases"/>
    <property type="match status" value="1"/>
</dbReference>
<feature type="compositionally biased region" description="Basic residues" evidence="11">
    <location>
        <begin position="198"/>
        <end position="211"/>
    </location>
</feature>
<comment type="subunit">
    <text evidence="9">Component of the heptameric LSM1-LSM7 complex, which consists of LSM1, LSM2, LSM3, LSM4, LSM5, LSM6 and LSM7. Component of the heptameric LSM2-LSM8 complex, which consists of LSM2, LSM3, LSM4, LSM5, LSM6, LSM7 and LSM8. The LSm subunits form a seven-membered ring structure with a doughnut shape.</text>
</comment>
<keyword evidence="3 10" id="KW-0507">mRNA processing</keyword>
<evidence type="ECO:0000256" key="4">
    <source>
        <dbReference type="ARBA" id="ARBA00022728"/>
    </source>
</evidence>
<keyword evidence="7 10" id="KW-0539">Nucleus</keyword>
<evidence type="ECO:0000256" key="2">
    <source>
        <dbReference type="ARBA" id="ARBA00006850"/>
    </source>
</evidence>
<dbReference type="AlphaFoldDB" id="A0A6V8H863"/>
<feature type="compositionally biased region" description="Basic and acidic residues" evidence="11">
    <location>
        <begin position="188"/>
        <end position="197"/>
    </location>
</feature>
<dbReference type="GO" id="GO:0000398">
    <property type="term" value="P:mRNA splicing, via spliceosome"/>
    <property type="evidence" value="ECO:0007669"/>
    <property type="project" value="InterPro"/>
</dbReference>
<evidence type="ECO:0000256" key="11">
    <source>
        <dbReference type="SAM" id="MobiDB-lite"/>
    </source>
</evidence>
<evidence type="ECO:0000256" key="3">
    <source>
        <dbReference type="ARBA" id="ARBA00022664"/>
    </source>
</evidence>
<comment type="caution">
    <text evidence="13">The sequence shown here is derived from an EMBL/GenBank/DDBJ whole genome shotgun (WGS) entry which is preliminary data.</text>
</comment>
<dbReference type="GO" id="GO:0000956">
    <property type="term" value="P:nuclear-transcribed mRNA catabolic process"/>
    <property type="evidence" value="ECO:0007669"/>
    <property type="project" value="UniProtKB-UniRule"/>
</dbReference>
<dbReference type="CDD" id="cd01723">
    <property type="entry name" value="LSm4"/>
    <property type="match status" value="1"/>
</dbReference>
<dbReference type="FunFam" id="2.30.30.100:FF:000024">
    <property type="entry name" value="U6 snRNA-associated Sm-like protein LSm4"/>
    <property type="match status" value="1"/>
</dbReference>
<accession>A0A6V8H863</accession>
<gene>
    <name evidence="10" type="primary">LSM4</name>
    <name evidence="13" type="ORF">TCE0_024r07568</name>
</gene>
<keyword evidence="6 10" id="KW-0508">mRNA splicing</keyword>
<dbReference type="Pfam" id="PF01423">
    <property type="entry name" value="LSM"/>
    <property type="match status" value="1"/>
</dbReference>
<organism evidence="13 14">
    <name type="scientific">Talaromyces pinophilus</name>
    <name type="common">Penicillium pinophilum</name>
    <dbReference type="NCBI Taxonomy" id="128442"/>
    <lineage>
        <taxon>Eukaryota</taxon>
        <taxon>Fungi</taxon>
        <taxon>Dikarya</taxon>
        <taxon>Ascomycota</taxon>
        <taxon>Pezizomycotina</taxon>
        <taxon>Eurotiomycetes</taxon>
        <taxon>Eurotiomycetidae</taxon>
        <taxon>Eurotiales</taxon>
        <taxon>Trichocomaceae</taxon>
        <taxon>Talaromyces</taxon>
        <taxon>Talaromyces sect. Talaromyces</taxon>
    </lineage>
</organism>
<comment type="subunit">
    <text evidence="10">LSm subunits form a heteromer with a doughnut shape.</text>
</comment>
<evidence type="ECO:0000313" key="13">
    <source>
        <dbReference type="EMBL" id="GAM37554.1"/>
    </source>
</evidence>
<protein>
    <recommendedName>
        <fullName evidence="10">LSM complex subunit LSM4</fullName>
    </recommendedName>
</protein>
<evidence type="ECO:0000256" key="6">
    <source>
        <dbReference type="ARBA" id="ARBA00023187"/>
    </source>
</evidence>
<dbReference type="GO" id="GO:0097525">
    <property type="term" value="C:spliceosomal snRNP complex"/>
    <property type="evidence" value="ECO:0007669"/>
    <property type="project" value="UniProtKB-ARBA"/>
</dbReference>
<dbReference type="PROSITE" id="PS52002">
    <property type="entry name" value="SM"/>
    <property type="match status" value="1"/>
</dbReference>
<dbReference type="EMBL" id="DF933820">
    <property type="protein sequence ID" value="GAM37554.1"/>
    <property type="molecule type" value="Genomic_DNA"/>
</dbReference>